<feature type="region of interest" description="Disordered" evidence="1">
    <location>
        <begin position="56"/>
        <end position="83"/>
    </location>
</feature>
<dbReference type="Proteomes" id="UP000006038">
    <property type="component" value="Chromosome 4"/>
</dbReference>
<proteinExistence type="predicted"/>
<dbReference type="Gramene" id="OB04G19710.1">
    <property type="protein sequence ID" value="OB04G19710.1"/>
    <property type="gene ID" value="OB04G19710"/>
</dbReference>
<feature type="chain" id="PRO_5003773132" evidence="2">
    <location>
        <begin position="20"/>
        <end position="126"/>
    </location>
</feature>
<evidence type="ECO:0000313" key="3">
    <source>
        <dbReference type="EnsemblPlants" id="OB04G19710.1"/>
    </source>
</evidence>
<dbReference type="HOGENOM" id="CLU_1985017_0_0_1"/>
<name>J3LXU6_ORYBR</name>
<accession>J3LXU6</accession>
<evidence type="ECO:0000256" key="2">
    <source>
        <dbReference type="SAM" id="SignalP"/>
    </source>
</evidence>
<reference evidence="3" key="2">
    <citation type="submission" date="2013-04" db="UniProtKB">
        <authorList>
            <consortium name="EnsemblPlants"/>
        </authorList>
    </citation>
    <scope>IDENTIFICATION</scope>
</reference>
<feature type="signal peptide" evidence="2">
    <location>
        <begin position="1"/>
        <end position="19"/>
    </location>
</feature>
<protein>
    <submittedName>
        <fullName evidence="3">Uncharacterized protein</fullName>
    </submittedName>
</protein>
<reference evidence="3" key="1">
    <citation type="journal article" date="2013" name="Nat. Commun.">
        <title>Whole-genome sequencing of Oryza brachyantha reveals mechanisms underlying Oryza genome evolution.</title>
        <authorList>
            <person name="Chen J."/>
            <person name="Huang Q."/>
            <person name="Gao D."/>
            <person name="Wang J."/>
            <person name="Lang Y."/>
            <person name="Liu T."/>
            <person name="Li B."/>
            <person name="Bai Z."/>
            <person name="Luis Goicoechea J."/>
            <person name="Liang C."/>
            <person name="Chen C."/>
            <person name="Zhang W."/>
            <person name="Sun S."/>
            <person name="Liao Y."/>
            <person name="Zhang X."/>
            <person name="Yang L."/>
            <person name="Song C."/>
            <person name="Wang M."/>
            <person name="Shi J."/>
            <person name="Liu G."/>
            <person name="Liu J."/>
            <person name="Zhou H."/>
            <person name="Zhou W."/>
            <person name="Yu Q."/>
            <person name="An N."/>
            <person name="Chen Y."/>
            <person name="Cai Q."/>
            <person name="Wang B."/>
            <person name="Liu B."/>
            <person name="Min J."/>
            <person name="Huang Y."/>
            <person name="Wu H."/>
            <person name="Li Z."/>
            <person name="Zhang Y."/>
            <person name="Yin Y."/>
            <person name="Song W."/>
            <person name="Jiang J."/>
            <person name="Jackson S.A."/>
            <person name="Wing R.A."/>
            <person name="Wang J."/>
            <person name="Chen M."/>
        </authorList>
    </citation>
    <scope>NUCLEOTIDE SEQUENCE [LARGE SCALE GENOMIC DNA]</scope>
    <source>
        <strain evidence="3">cv. IRGC 101232</strain>
    </source>
</reference>
<dbReference type="EnsemblPlants" id="OB04G19710.1">
    <property type="protein sequence ID" value="OB04G19710.1"/>
    <property type="gene ID" value="OB04G19710"/>
</dbReference>
<organism evidence="3">
    <name type="scientific">Oryza brachyantha</name>
    <name type="common">malo sina</name>
    <dbReference type="NCBI Taxonomy" id="4533"/>
    <lineage>
        <taxon>Eukaryota</taxon>
        <taxon>Viridiplantae</taxon>
        <taxon>Streptophyta</taxon>
        <taxon>Embryophyta</taxon>
        <taxon>Tracheophyta</taxon>
        <taxon>Spermatophyta</taxon>
        <taxon>Magnoliopsida</taxon>
        <taxon>Liliopsida</taxon>
        <taxon>Poales</taxon>
        <taxon>Poaceae</taxon>
        <taxon>BOP clade</taxon>
        <taxon>Oryzoideae</taxon>
        <taxon>Oryzeae</taxon>
        <taxon>Oryzinae</taxon>
        <taxon>Oryza</taxon>
    </lineage>
</organism>
<sequence length="126" mass="13419">MKMLLLCCSLAVVLQPSRALFDLRGASVSLQLRAAAGGGGGYGEEKVPMTVVVPDYSPRPAPFGRGDGHPASSQDGAAARPSSRHDAVLLGSLIVRSPNHAFVKTVNPMHFIRLVFHGIPIWFLKC</sequence>
<dbReference type="AlphaFoldDB" id="J3LXU6"/>
<evidence type="ECO:0000313" key="4">
    <source>
        <dbReference type="Proteomes" id="UP000006038"/>
    </source>
</evidence>
<evidence type="ECO:0000256" key="1">
    <source>
        <dbReference type="SAM" id="MobiDB-lite"/>
    </source>
</evidence>
<keyword evidence="2" id="KW-0732">Signal</keyword>
<keyword evidence="4" id="KW-1185">Reference proteome</keyword>